<reference evidence="2 3" key="1">
    <citation type="submission" date="2016-09" db="EMBL/GenBank/DDBJ databases">
        <title>Pseudoalteromonas amylolytica sp. nov., isolated from the surface seawater.</title>
        <authorList>
            <person name="Wu Y.-H."/>
            <person name="Cheng H."/>
            <person name="Jin X.-B."/>
            <person name="Wang C.-S."/>
            <person name="Xu X.-W."/>
        </authorList>
    </citation>
    <scope>NUCLEOTIDE SEQUENCE [LARGE SCALE GENOMIC DNA]</scope>
    <source>
        <strain evidence="2 3">JW1</strain>
    </source>
</reference>
<dbReference type="OrthoDB" id="8482020at2"/>
<sequence>MDCEVNFAIEKSSLTNAVVCLFEDKTKLVRLLDLIDVSSKKFTKVYYSKNWGAETENGISVNEVMSDSRIYADSDLRDEYLRFYALLDKCDSADTRNGDLLGREEVNNINFGLICNDLYHSDNFILIKDPRSALNYIRNSFWNNNFSENDFWKFGSDCFPSLYFDEKCKFRSLGVELSQDLYKWIVEVLSYLNDFGQEKYLESPGQFINHASSNGVDLSPESPNTKSSAKKMRERDISIKSQSVRCEWHAKYLHDRGRIHFHFGINLLPEITQETKGRLIVGIFAKHLTT</sequence>
<organism evidence="2 3">
    <name type="scientific">Pseudoalteromonas amylolytica</name>
    <dbReference type="NCBI Taxonomy" id="1859457"/>
    <lineage>
        <taxon>Bacteria</taxon>
        <taxon>Pseudomonadati</taxon>
        <taxon>Pseudomonadota</taxon>
        <taxon>Gammaproteobacteria</taxon>
        <taxon>Alteromonadales</taxon>
        <taxon>Pseudoalteromonadaceae</taxon>
        <taxon>Pseudoalteromonas</taxon>
    </lineage>
</organism>
<evidence type="ECO:0000313" key="3">
    <source>
        <dbReference type="Proteomes" id="UP000179786"/>
    </source>
</evidence>
<accession>A0A1S1MLX6</accession>
<dbReference type="RefSeq" id="WP_070986913.1">
    <property type="nucleotide sequence ID" value="NZ_MKJU01000030.1"/>
</dbReference>
<feature type="region of interest" description="Disordered" evidence="1">
    <location>
        <begin position="212"/>
        <end position="236"/>
    </location>
</feature>
<gene>
    <name evidence="2" type="ORF">BET10_19470</name>
</gene>
<comment type="caution">
    <text evidence="2">The sequence shown here is derived from an EMBL/GenBank/DDBJ whole genome shotgun (WGS) entry which is preliminary data.</text>
</comment>
<dbReference type="EMBL" id="MKJU01000030">
    <property type="protein sequence ID" value="OHU88987.1"/>
    <property type="molecule type" value="Genomic_DNA"/>
</dbReference>
<feature type="compositionally biased region" description="Polar residues" evidence="1">
    <location>
        <begin position="212"/>
        <end position="227"/>
    </location>
</feature>
<proteinExistence type="predicted"/>
<keyword evidence="3" id="KW-1185">Reference proteome</keyword>
<protein>
    <submittedName>
        <fullName evidence="2">Uncharacterized protein</fullName>
    </submittedName>
</protein>
<evidence type="ECO:0000256" key="1">
    <source>
        <dbReference type="SAM" id="MobiDB-lite"/>
    </source>
</evidence>
<dbReference type="STRING" id="1859457.BET10_19470"/>
<dbReference type="Proteomes" id="UP000179786">
    <property type="component" value="Unassembled WGS sequence"/>
</dbReference>
<dbReference type="AlphaFoldDB" id="A0A1S1MLX6"/>
<name>A0A1S1MLX6_9GAMM</name>
<evidence type="ECO:0000313" key="2">
    <source>
        <dbReference type="EMBL" id="OHU88987.1"/>
    </source>
</evidence>